<dbReference type="HAMAP" id="MF_00135">
    <property type="entry name" value="PRAI"/>
    <property type="match status" value="1"/>
</dbReference>
<evidence type="ECO:0000256" key="9">
    <source>
        <dbReference type="ARBA" id="ARBA00012362"/>
    </source>
</evidence>
<dbReference type="UniPathway" id="UPA00035">
    <property type="reaction ID" value="UER00040"/>
</dbReference>
<dbReference type="EMBL" id="BACD03000009">
    <property type="protein sequence ID" value="GAO47471.1"/>
    <property type="molecule type" value="Genomic_DNA"/>
</dbReference>
<dbReference type="GO" id="GO:0000162">
    <property type="term" value="P:L-tryptophan biosynthetic process"/>
    <property type="evidence" value="ECO:0007669"/>
    <property type="project" value="UniProtKB-UniPathway"/>
</dbReference>
<dbReference type="GO" id="GO:0005829">
    <property type="term" value="C:cytosol"/>
    <property type="evidence" value="ECO:0007669"/>
    <property type="project" value="TreeGrafter"/>
</dbReference>
<evidence type="ECO:0000256" key="3">
    <source>
        <dbReference type="ARBA" id="ARBA00003272"/>
    </source>
</evidence>
<evidence type="ECO:0000256" key="21">
    <source>
        <dbReference type="ARBA" id="ARBA00023268"/>
    </source>
</evidence>
<dbReference type="HAMAP" id="MF_00134_B">
    <property type="entry name" value="IGPS_B"/>
    <property type="match status" value="1"/>
</dbReference>
<evidence type="ECO:0000256" key="23">
    <source>
        <dbReference type="PROSITE-ProRule" id="PRU00282"/>
    </source>
</evidence>
<dbReference type="EC" id="4.1.3.27" evidence="8"/>
<dbReference type="PRINTS" id="PR00097">
    <property type="entry name" value="ANTSNTHASEII"/>
</dbReference>
<dbReference type="Pfam" id="PF00153">
    <property type="entry name" value="Mito_carr"/>
    <property type="match status" value="3"/>
</dbReference>
<evidence type="ECO:0000256" key="4">
    <source>
        <dbReference type="ARBA" id="ARBA00004141"/>
    </source>
</evidence>
<evidence type="ECO:0000256" key="7">
    <source>
        <dbReference type="ARBA" id="ARBA00004873"/>
    </source>
</evidence>
<reference evidence="27 28" key="3">
    <citation type="journal article" date="2015" name="Genome Announc.">
        <title>Draft Genome Sequence of the Archiascomycetous Yeast Saitoella complicata.</title>
        <authorList>
            <person name="Yamauchi K."/>
            <person name="Kondo S."/>
            <person name="Hamamoto M."/>
            <person name="Takahashi Y."/>
            <person name="Ogura Y."/>
            <person name="Hayashi T."/>
            <person name="Nishida H."/>
        </authorList>
    </citation>
    <scope>NUCLEOTIDE SEQUENCE [LARGE SCALE GENOMIC DNA]</scope>
    <source>
        <strain evidence="27 28">NRRL Y-17804</strain>
    </source>
</reference>
<dbReference type="CDD" id="cd00405">
    <property type="entry name" value="PRAI"/>
    <property type="match status" value="1"/>
</dbReference>
<dbReference type="PANTHER" id="PTHR43418:SF4">
    <property type="entry name" value="MULTIFUNCTIONAL TRYPTOPHAN BIOSYNTHESIS PROTEIN"/>
    <property type="match status" value="1"/>
</dbReference>
<dbReference type="InterPro" id="IPR050472">
    <property type="entry name" value="Anth_synth/Amidotransfase"/>
</dbReference>
<feature type="repeat" description="Solcar" evidence="23">
    <location>
        <begin position="197"/>
        <end position="284"/>
    </location>
</feature>
<evidence type="ECO:0000256" key="11">
    <source>
        <dbReference type="ARBA" id="ARBA00018819"/>
    </source>
</evidence>
<proteinExistence type="inferred from homology"/>
<evidence type="ECO:0000256" key="18">
    <source>
        <dbReference type="ARBA" id="ARBA00023141"/>
    </source>
</evidence>
<comment type="function">
    <text evidence="3">Trifunctional enzyme bearing the Gln amidotransferase (GATase) domain of anthranilate synthase, indole-glycerolphosphate synthase, and phosphoribosylanthranilate isomerase activities.</text>
</comment>
<dbReference type="Gene3D" id="1.50.40.10">
    <property type="entry name" value="Mitochondrial carrier domain"/>
    <property type="match status" value="1"/>
</dbReference>
<reference evidence="27 28" key="1">
    <citation type="journal article" date="2011" name="J. Gen. Appl. Microbiol.">
        <title>Draft genome sequencing of the enigmatic yeast Saitoella complicata.</title>
        <authorList>
            <person name="Nishida H."/>
            <person name="Hamamoto M."/>
            <person name="Sugiyama J."/>
        </authorList>
    </citation>
    <scope>NUCLEOTIDE SEQUENCE [LARGE SCALE GENOMIC DNA]</scope>
    <source>
        <strain evidence="27 28">NRRL Y-17804</strain>
    </source>
</reference>
<dbReference type="InterPro" id="IPR001468">
    <property type="entry name" value="Indole-3-GlycerolPSynthase_CS"/>
</dbReference>
<evidence type="ECO:0000256" key="12">
    <source>
        <dbReference type="ARBA" id="ARBA00022605"/>
    </source>
</evidence>
<dbReference type="SUPFAM" id="SSF103506">
    <property type="entry name" value="Mitochondrial carrier"/>
    <property type="match status" value="1"/>
</dbReference>
<keyword evidence="18" id="KW-0057">Aromatic amino acid biosynthesis</keyword>
<comment type="catalytic activity">
    <reaction evidence="1">
        <text>N-(5-phospho-beta-D-ribosyl)anthranilate = 1-(2-carboxyphenylamino)-1-deoxy-D-ribulose 5-phosphate</text>
        <dbReference type="Rhea" id="RHEA:21540"/>
        <dbReference type="ChEBI" id="CHEBI:18277"/>
        <dbReference type="ChEBI" id="CHEBI:58613"/>
        <dbReference type="EC" id="5.3.1.24"/>
    </reaction>
</comment>
<feature type="repeat" description="Solcar" evidence="23">
    <location>
        <begin position="102"/>
        <end position="189"/>
    </location>
</feature>
<evidence type="ECO:0000256" key="8">
    <source>
        <dbReference type="ARBA" id="ARBA00012266"/>
    </source>
</evidence>
<evidence type="ECO:0000313" key="27">
    <source>
        <dbReference type="EMBL" id="GAO47471.1"/>
    </source>
</evidence>
<dbReference type="Gene3D" id="3.40.50.880">
    <property type="match status" value="1"/>
</dbReference>
<dbReference type="SUPFAM" id="SSF52317">
    <property type="entry name" value="Class I glutamine amidotransferase-like"/>
    <property type="match status" value="1"/>
</dbReference>
<evidence type="ECO:0000256" key="5">
    <source>
        <dbReference type="ARBA" id="ARBA00004664"/>
    </source>
</evidence>
<gene>
    <name evidence="27" type="ORF">G7K_1678-t1</name>
</gene>
<dbReference type="Proteomes" id="UP000033140">
    <property type="component" value="Unassembled WGS sequence"/>
</dbReference>
<dbReference type="STRING" id="698492.A0A0E9NCP8"/>
<keyword evidence="19" id="KW-0413">Isomerase</keyword>
<dbReference type="InterPro" id="IPR029062">
    <property type="entry name" value="Class_I_gatase-like"/>
</dbReference>
<keyword evidence="13 23" id="KW-0812">Transmembrane</keyword>
<keyword evidence="14" id="KW-0822">Tryptophan biosynthesis</keyword>
<dbReference type="InterPro" id="IPR017926">
    <property type="entry name" value="GATASE"/>
</dbReference>
<dbReference type="EC" id="4.1.1.48" evidence="9"/>
<feature type="domain" description="Indole-3-glycerol phosphate synthase" evidence="25">
    <location>
        <begin position="572"/>
        <end position="833"/>
    </location>
</feature>
<keyword evidence="16" id="KW-1133">Transmembrane helix</keyword>
<dbReference type="InterPro" id="IPR023395">
    <property type="entry name" value="MCP_dom_sf"/>
</dbReference>
<dbReference type="GO" id="GO:0004425">
    <property type="term" value="F:indole-3-glycerol-phosphate synthase activity"/>
    <property type="evidence" value="ECO:0007669"/>
    <property type="project" value="UniProtKB-EC"/>
</dbReference>
<comment type="catalytic activity">
    <reaction evidence="22">
        <text>chorismate + L-glutamine = anthranilate + pyruvate + L-glutamate + H(+)</text>
        <dbReference type="Rhea" id="RHEA:21732"/>
        <dbReference type="ChEBI" id="CHEBI:15361"/>
        <dbReference type="ChEBI" id="CHEBI:15378"/>
        <dbReference type="ChEBI" id="CHEBI:16567"/>
        <dbReference type="ChEBI" id="CHEBI:29748"/>
        <dbReference type="ChEBI" id="CHEBI:29985"/>
        <dbReference type="ChEBI" id="CHEBI:58359"/>
        <dbReference type="EC" id="4.1.3.27"/>
    </reaction>
</comment>
<dbReference type="GO" id="GO:0016020">
    <property type="term" value="C:membrane"/>
    <property type="evidence" value="ECO:0007669"/>
    <property type="project" value="UniProtKB-SubCell"/>
</dbReference>
<keyword evidence="28" id="KW-1185">Reference proteome</keyword>
<dbReference type="AlphaFoldDB" id="A0A0E9NCP8"/>
<dbReference type="InterPro" id="IPR018108">
    <property type="entry name" value="MCP_transmembrane"/>
</dbReference>
<dbReference type="FunFam" id="3.40.50.880:FF:000031">
    <property type="entry name" value="Multifunctional tryptophan biosynthesis protein"/>
    <property type="match status" value="1"/>
</dbReference>
<dbReference type="PROSITE" id="PS50920">
    <property type="entry name" value="SOLCAR"/>
    <property type="match status" value="3"/>
</dbReference>
<evidence type="ECO:0000256" key="10">
    <source>
        <dbReference type="ARBA" id="ARBA00012572"/>
    </source>
</evidence>
<comment type="subcellular location">
    <subcellularLocation>
        <location evidence="4">Membrane</location>
        <topology evidence="4">Multi-pass membrane protein</topology>
    </subcellularLocation>
</comment>
<dbReference type="PRINTS" id="PR00096">
    <property type="entry name" value="GATASE"/>
</dbReference>
<organism evidence="27 28">
    <name type="scientific">Saitoella complicata (strain BCRC 22490 / CBS 7301 / JCM 7358 / NBRC 10748 / NRRL Y-17804)</name>
    <dbReference type="NCBI Taxonomy" id="698492"/>
    <lineage>
        <taxon>Eukaryota</taxon>
        <taxon>Fungi</taxon>
        <taxon>Dikarya</taxon>
        <taxon>Ascomycota</taxon>
        <taxon>Taphrinomycotina</taxon>
        <taxon>Taphrinomycotina incertae sedis</taxon>
        <taxon>Saitoella</taxon>
    </lineage>
</organism>
<keyword evidence="20" id="KW-0456">Lyase</keyword>
<comment type="pathway">
    <text evidence="6">Amino-acid biosynthesis; L-tryptophan biosynthesis; L-tryptophan from chorismate: step 4/5.</text>
</comment>
<keyword evidence="21" id="KW-0511">Multifunctional enzyme</keyword>
<dbReference type="SUPFAM" id="SSF51366">
    <property type="entry name" value="Ribulose-phoshate binding barrel"/>
    <property type="match status" value="2"/>
</dbReference>
<evidence type="ECO:0000256" key="22">
    <source>
        <dbReference type="ARBA" id="ARBA00047683"/>
    </source>
</evidence>
<dbReference type="InterPro" id="IPR011060">
    <property type="entry name" value="RibuloseP-bd_barrel"/>
</dbReference>
<dbReference type="InterPro" id="IPR013798">
    <property type="entry name" value="Indole-3-glycerol_P_synth_dom"/>
</dbReference>
<dbReference type="OMA" id="HEANETD"/>
<evidence type="ECO:0000256" key="14">
    <source>
        <dbReference type="ARBA" id="ARBA00022822"/>
    </source>
</evidence>
<sequence>MSVAGDEHSPIRGFLAGTISGVTKLVVGHPFDTIKVRLQTNPAFTGPYDCLRQTLVKEGIRGVYKGATPPLVGWAMMDSVMLGSLHNYRELLRKYVYNGGELPTVGHAIAGTGAGVTVSMIAAPIEHVKARLQVQYDAKSRVYTGPIDCAMKLYKGHGVAGVWKGLYATMIFRSFFAVWWGTYDLYSRWFREHTSMTPGAINFWAGGLSAQTYWFFAFPSDVVKQRIMTDSLTNPRFVTWRSCAKEILEQNGWRGFYRGFLPSFLRAFPTNAAALFMFETTMRGLKGEHNPWDMGTKRRCSRRPQHLMDSQEQSLHRDIFGAEQGIPRLHICSSESRLIRATFPHNQSFKMRPTVVIDNYDSFTWNVVEYLDAVGAVDLQVYRNDKITLEELVALNPSKLVVSPGPGHPETDGGISRGAIEYFAGKIPILGVCMGEQCIFSVFGGKVEFAGEIVHGKTSTITHDGKGIYRNVPQDIAVTRYHSLAGTHATLPPSLEVTSRTESGVIMGVRHKKYTVEGVQYHPESILSEEGKRIFRNFLDLDCGTWAEAERLQKPDASVSSAAPAKKSGSILDKIHEQRLVDIAQAKSTPGFRREDLETLVRLNVCPPLIDFPARLRQTLPEYPALMAEVKRASPSKGDIDISANAAAQALLYARAGASTISVLTEPHWFKGSLSDLRAARDAIGTLPNRPALLRKDFIIDTYQILEARVAGADTVLLIVAMLSDAELKELYDFAKSLGMEPLVEVNNAEEMKRALAIGSKVIGVNNRNLHSFAVDLGTTSNLATMVPEGTTLCALSGITGPEDVKKYVSEGVGAVLVGEALMRSTDKGEFIAYLLGYAEERTKVAKTEPLVKICGTRTSEAAVVAAEAGADLIGMIFVKGSKRCISVETGVEIATAVRARAGEVKESKVSADVRTGKIPAANDWFSYHLNAIRSAPRRPLFVGVFQNQPLDYVLDVTKTVGLDLVQLHGQEAIEWAHLISVPVVRAFRPEDRDMSRRGYHAVTLLDATSSNGQAGGLGIKLDWGAVKKVVQDGNDVLLAGGLEPENVREALEKTGAAGVDVSSGVETGGKQDLEKIKKFVQEAKSVKA</sequence>
<dbReference type="InterPro" id="IPR013785">
    <property type="entry name" value="Aldolase_TIM"/>
</dbReference>
<evidence type="ECO:0000256" key="20">
    <source>
        <dbReference type="ARBA" id="ARBA00023239"/>
    </source>
</evidence>
<dbReference type="InterPro" id="IPR006221">
    <property type="entry name" value="TrpG/PapA_dom"/>
</dbReference>
<comment type="catalytic activity">
    <reaction evidence="2">
        <text>1-(2-carboxyphenylamino)-1-deoxy-D-ribulose 5-phosphate + H(+) = (1S,2R)-1-C-(indol-3-yl)glycerol 3-phosphate + CO2 + H2O</text>
        <dbReference type="Rhea" id="RHEA:23476"/>
        <dbReference type="ChEBI" id="CHEBI:15377"/>
        <dbReference type="ChEBI" id="CHEBI:15378"/>
        <dbReference type="ChEBI" id="CHEBI:16526"/>
        <dbReference type="ChEBI" id="CHEBI:58613"/>
        <dbReference type="ChEBI" id="CHEBI:58866"/>
        <dbReference type="EC" id="4.1.1.48"/>
    </reaction>
</comment>
<dbReference type="Gene3D" id="3.20.20.70">
    <property type="entry name" value="Aldolase class I"/>
    <property type="match status" value="2"/>
</dbReference>
<dbReference type="CDD" id="cd00331">
    <property type="entry name" value="IGPS"/>
    <property type="match status" value="1"/>
</dbReference>
<evidence type="ECO:0000256" key="16">
    <source>
        <dbReference type="ARBA" id="ARBA00022989"/>
    </source>
</evidence>
<dbReference type="CDD" id="cd01743">
    <property type="entry name" value="GATase1_Anthranilate_Synthase"/>
    <property type="match status" value="1"/>
</dbReference>
<evidence type="ECO:0000313" key="28">
    <source>
        <dbReference type="Proteomes" id="UP000033140"/>
    </source>
</evidence>
<keyword evidence="17 23" id="KW-0472">Membrane</keyword>
<dbReference type="PROSITE" id="PS51273">
    <property type="entry name" value="GATASE_TYPE_1"/>
    <property type="match status" value="1"/>
</dbReference>
<evidence type="ECO:0000256" key="2">
    <source>
        <dbReference type="ARBA" id="ARBA00001633"/>
    </source>
</evidence>
<evidence type="ECO:0000256" key="13">
    <source>
        <dbReference type="ARBA" id="ARBA00022692"/>
    </source>
</evidence>
<comment type="caution">
    <text evidence="27">The sequence shown here is derived from an EMBL/GenBank/DDBJ whole genome shotgun (WGS) entry which is preliminary data.</text>
</comment>
<dbReference type="GO" id="GO:0004640">
    <property type="term" value="F:phosphoribosylanthranilate isomerase activity"/>
    <property type="evidence" value="ECO:0007669"/>
    <property type="project" value="UniProtKB-EC"/>
</dbReference>
<dbReference type="NCBIfam" id="TIGR00566">
    <property type="entry name" value="trpG_papA"/>
    <property type="match status" value="1"/>
</dbReference>
<evidence type="ECO:0000259" key="24">
    <source>
        <dbReference type="Pfam" id="PF00117"/>
    </source>
</evidence>
<comment type="pathway">
    <text evidence="5">Amino-acid biosynthesis; L-tryptophan biosynthesis; L-tryptophan from chorismate: step 3/5.</text>
</comment>
<reference evidence="27 28" key="2">
    <citation type="journal article" date="2014" name="J. Gen. Appl. Microbiol.">
        <title>The early diverging ascomycetous budding yeast Saitoella complicata has three histone deacetylases belonging to the Clr6, Hos2, and Rpd3 lineages.</title>
        <authorList>
            <person name="Nishida H."/>
            <person name="Matsumoto T."/>
            <person name="Kondo S."/>
            <person name="Hamamoto M."/>
            <person name="Yoshikawa H."/>
        </authorList>
    </citation>
    <scope>NUCLEOTIDE SEQUENCE [LARGE SCALE GENOMIC DNA]</scope>
    <source>
        <strain evidence="27 28">NRRL Y-17804</strain>
    </source>
</reference>
<dbReference type="EC" id="5.3.1.24" evidence="10"/>
<evidence type="ECO:0000256" key="6">
    <source>
        <dbReference type="ARBA" id="ARBA00004696"/>
    </source>
</evidence>
<keyword evidence="12" id="KW-0028">Amino-acid biosynthesis</keyword>
<accession>A0A0E9NCP8</accession>
<protein>
    <recommendedName>
        <fullName evidence="11">Multifunctional tryptophan biosynthesis protein</fullName>
        <ecNumber evidence="9">4.1.1.48</ecNumber>
        <ecNumber evidence="8">4.1.3.27</ecNumber>
        <ecNumber evidence="10">5.3.1.24</ecNumber>
    </recommendedName>
</protein>
<keyword evidence="15" id="KW-0315">Glutamine amidotransferase</keyword>
<evidence type="ECO:0000256" key="15">
    <source>
        <dbReference type="ARBA" id="ARBA00022962"/>
    </source>
</evidence>
<evidence type="ECO:0000256" key="19">
    <source>
        <dbReference type="ARBA" id="ARBA00023235"/>
    </source>
</evidence>
<evidence type="ECO:0000256" key="17">
    <source>
        <dbReference type="ARBA" id="ARBA00023136"/>
    </source>
</evidence>
<feature type="domain" description="Glutamine amidotransferase" evidence="24">
    <location>
        <begin position="355"/>
        <end position="539"/>
    </location>
</feature>
<dbReference type="Pfam" id="PF00218">
    <property type="entry name" value="IGPS"/>
    <property type="match status" value="1"/>
</dbReference>
<evidence type="ECO:0000259" key="25">
    <source>
        <dbReference type="Pfam" id="PF00218"/>
    </source>
</evidence>
<dbReference type="Pfam" id="PF00697">
    <property type="entry name" value="PRAI"/>
    <property type="match status" value="1"/>
</dbReference>
<dbReference type="PANTHER" id="PTHR43418">
    <property type="entry name" value="MULTIFUNCTIONAL TRYPTOPHAN BIOSYNTHESIS PROTEIN-RELATED"/>
    <property type="match status" value="1"/>
</dbReference>
<comment type="pathway">
    <text evidence="7">Amino-acid biosynthesis; L-tryptophan biosynthesis; L-tryptophan from chorismate: step 1/5.</text>
</comment>
<evidence type="ECO:0000259" key="26">
    <source>
        <dbReference type="Pfam" id="PF00697"/>
    </source>
</evidence>
<dbReference type="Pfam" id="PF00117">
    <property type="entry name" value="GATase"/>
    <property type="match status" value="1"/>
</dbReference>
<dbReference type="PROSITE" id="PS00614">
    <property type="entry name" value="IGPS"/>
    <property type="match status" value="1"/>
</dbReference>
<feature type="domain" description="N-(5'phosphoribosyl) anthranilate isomerase (PRAI)" evidence="26">
    <location>
        <begin position="921"/>
        <end position="1082"/>
    </location>
</feature>
<name>A0A0E9NCP8_SAICN</name>
<evidence type="ECO:0000256" key="1">
    <source>
        <dbReference type="ARBA" id="ARBA00001164"/>
    </source>
</evidence>
<dbReference type="InterPro" id="IPR001240">
    <property type="entry name" value="PRAI_dom"/>
</dbReference>
<dbReference type="GO" id="GO:0004049">
    <property type="term" value="F:anthranilate synthase activity"/>
    <property type="evidence" value="ECO:0007669"/>
    <property type="project" value="UniProtKB-EC"/>
</dbReference>
<dbReference type="FunFam" id="3.20.20.70:FF:000136">
    <property type="entry name" value="Multifunctional tryptophan biosynthesis protein"/>
    <property type="match status" value="1"/>
</dbReference>
<feature type="repeat" description="Solcar" evidence="23">
    <location>
        <begin position="8"/>
        <end position="91"/>
    </location>
</feature>